<dbReference type="AlphaFoldDB" id="A0AAD4UYA4"/>
<comment type="caution">
    <text evidence="2">The sequence shown here is derived from an EMBL/GenBank/DDBJ whole genome shotgun (WGS) entry which is preliminary data.</text>
</comment>
<name>A0AAD4UYA4_PRUDU</name>
<organism evidence="2 3">
    <name type="scientific">Prunus dulcis</name>
    <name type="common">Almond</name>
    <name type="synonym">Amygdalus dulcis</name>
    <dbReference type="NCBI Taxonomy" id="3755"/>
    <lineage>
        <taxon>Eukaryota</taxon>
        <taxon>Viridiplantae</taxon>
        <taxon>Streptophyta</taxon>
        <taxon>Embryophyta</taxon>
        <taxon>Tracheophyta</taxon>
        <taxon>Spermatophyta</taxon>
        <taxon>Magnoliopsida</taxon>
        <taxon>eudicotyledons</taxon>
        <taxon>Gunneridae</taxon>
        <taxon>Pentapetalae</taxon>
        <taxon>rosids</taxon>
        <taxon>fabids</taxon>
        <taxon>Rosales</taxon>
        <taxon>Rosaceae</taxon>
        <taxon>Amygdaloideae</taxon>
        <taxon>Amygdaleae</taxon>
        <taxon>Prunus</taxon>
    </lineage>
</organism>
<gene>
    <name evidence="2" type="ORF">L3X38_043709</name>
</gene>
<dbReference type="EMBL" id="JAJFAZ020000008">
    <property type="protein sequence ID" value="KAI5314533.1"/>
    <property type="molecule type" value="Genomic_DNA"/>
</dbReference>
<protein>
    <submittedName>
        <fullName evidence="2">Uncharacterized protein</fullName>
    </submittedName>
</protein>
<accession>A0AAD4UYA4</accession>
<evidence type="ECO:0000256" key="1">
    <source>
        <dbReference type="SAM" id="MobiDB-lite"/>
    </source>
</evidence>
<feature type="region of interest" description="Disordered" evidence="1">
    <location>
        <begin position="66"/>
        <end position="94"/>
    </location>
</feature>
<feature type="compositionally biased region" description="Low complexity" evidence="1">
    <location>
        <begin position="71"/>
        <end position="80"/>
    </location>
</feature>
<proteinExistence type="predicted"/>
<keyword evidence="3" id="KW-1185">Reference proteome</keyword>
<sequence length="114" mass="12655">MHAENEFEDALTNLWSFVCPCRFSSPSIVSDAEYQAKACLKLSNWLKQNYSDLRLDDLVLDMQSDFEMADSSSPGRGRPSSGDERLSSKPPLGPIIEEIVGTDTKLSTHLCSIL</sequence>
<dbReference type="Proteomes" id="UP001054821">
    <property type="component" value="Chromosome 8"/>
</dbReference>
<evidence type="ECO:0000313" key="3">
    <source>
        <dbReference type="Proteomes" id="UP001054821"/>
    </source>
</evidence>
<reference evidence="2 3" key="1">
    <citation type="journal article" date="2022" name="G3 (Bethesda)">
        <title>Whole-genome sequence and methylome profiling of the almond [Prunus dulcis (Mill.) D.A. Webb] cultivar 'Nonpareil'.</title>
        <authorList>
            <person name="D'Amico-Willman K.M."/>
            <person name="Ouma W.Z."/>
            <person name="Meulia T."/>
            <person name="Sideli G.M."/>
            <person name="Gradziel T.M."/>
            <person name="Fresnedo-Ramirez J."/>
        </authorList>
    </citation>
    <scope>NUCLEOTIDE SEQUENCE [LARGE SCALE GENOMIC DNA]</scope>
    <source>
        <strain evidence="2">Clone GOH B32 T37-40</strain>
    </source>
</reference>
<evidence type="ECO:0000313" key="2">
    <source>
        <dbReference type="EMBL" id="KAI5314533.1"/>
    </source>
</evidence>